<evidence type="ECO:0000256" key="1">
    <source>
        <dbReference type="SAM" id="MobiDB-lite"/>
    </source>
</evidence>
<feature type="region of interest" description="Disordered" evidence="1">
    <location>
        <begin position="1"/>
        <end position="95"/>
    </location>
</feature>
<feature type="compositionally biased region" description="Polar residues" evidence="1">
    <location>
        <begin position="70"/>
        <end position="83"/>
    </location>
</feature>
<gene>
    <name evidence="2" type="ORF">LX32DRAFT_634251</name>
</gene>
<dbReference type="AlphaFoldDB" id="A0AAD9HUB0"/>
<name>A0AAD9HUB0_9PEZI</name>
<keyword evidence="3" id="KW-1185">Reference proteome</keyword>
<protein>
    <submittedName>
        <fullName evidence="2">Uncharacterized protein</fullName>
    </submittedName>
</protein>
<reference evidence="2" key="1">
    <citation type="submission" date="2021-06" db="EMBL/GenBank/DDBJ databases">
        <title>Comparative genomics, transcriptomics and evolutionary studies reveal genomic signatures of adaptation to plant cell wall in hemibiotrophic fungi.</title>
        <authorList>
            <consortium name="DOE Joint Genome Institute"/>
            <person name="Baroncelli R."/>
            <person name="Diaz J.F."/>
            <person name="Benocci T."/>
            <person name="Peng M."/>
            <person name="Battaglia E."/>
            <person name="Haridas S."/>
            <person name="Andreopoulos W."/>
            <person name="Labutti K."/>
            <person name="Pangilinan J."/>
            <person name="Floch G.L."/>
            <person name="Makela M.R."/>
            <person name="Henrissat B."/>
            <person name="Grigoriev I.V."/>
            <person name="Crouch J.A."/>
            <person name="De Vries R.P."/>
            <person name="Sukno S.A."/>
            <person name="Thon M.R."/>
        </authorList>
    </citation>
    <scope>NUCLEOTIDE SEQUENCE</scope>
    <source>
        <strain evidence="2">MAFF235873</strain>
    </source>
</reference>
<proteinExistence type="predicted"/>
<dbReference type="PROSITE" id="PS51257">
    <property type="entry name" value="PROKAR_LIPOPROTEIN"/>
    <property type="match status" value="1"/>
</dbReference>
<evidence type="ECO:0000313" key="3">
    <source>
        <dbReference type="Proteomes" id="UP001232148"/>
    </source>
</evidence>
<comment type="caution">
    <text evidence="2">The sequence shown here is derived from an EMBL/GenBank/DDBJ whole genome shotgun (WGS) entry which is preliminary data.</text>
</comment>
<organism evidence="2 3">
    <name type="scientific">Colletotrichum zoysiae</name>
    <dbReference type="NCBI Taxonomy" id="1216348"/>
    <lineage>
        <taxon>Eukaryota</taxon>
        <taxon>Fungi</taxon>
        <taxon>Dikarya</taxon>
        <taxon>Ascomycota</taxon>
        <taxon>Pezizomycotina</taxon>
        <taxon>Sordariomycetes</taxon>
        <taxon>Hypocreomycetidae</taxon>
        <taxon>Glomerellales</taxon>
        <taxon>Glomerellaceae</taxon>
        <taxon>Colletotrichum</taxon>
        <taxon>Colletotrichum graminicola species complex</taxon>
    </lineage>
</organism>
<dbReference type="EMBL" id="MU842814">
    <property type="protein sequence ID" value="KAK2034431.1"/>
    <property type="molecule type" value="Genomic_DNA"/>
</dbReference>
<accession>A0AAD9HUB0</accession>
<sequence length="95" mass="10763">MQMQRLHSSPVAVSSASHQTLSSCHLSHGYPCSIIRRGGVEARRQQQPAGPRFLFPRFPPTLPTSRSFKRNTSSPPFSRSYKQAQHEKNHPTSHR</sequence>
<dbReference type="Proteomes" id="UP001232148">
    <property type="component" value="Unassembled WGS sequence"/>
</dbReference>
<evidence type="ECO:0000313" key="2">
    <source>
        <dbReference type="EMBL" id="KAK2034431.1"/>
    </source>
</evidence>
<feature type="compositionally biased region" description="Basic and acidic residues" evidence="1">
    <location>
        <begin position="84"/>
        <end position="95"/>
    </location>
</feature>
<feature type="compositionally biased region" description="Low complexity" evidence="1">
    <location>
        <begin position="7"/>
        <end position="18"/>
    </location>
</feature>